<dbReference type="PANTHER" id="PTHR11019">
    <property type="entry name" value="HTH-TYPE TRANSCRIPTIONAL REGULATOR NIMR"/>
    <property type="match status" value="1"/>
</dbReference>
<evidence type="ECO:0000313" key="8">
    <source>
        <dbReference type="Proteomes" id="UP000267844"/>
    </source>
</evidence>
<dbReference type="SUPFAM" id="SSF51182">
    <property type="entry name" value="RmlC-like cupins"/>
    <property type="match status" value="1"/>
</dbReference>
<dbReference type="SUPFAM" id="SSF46689">
    <property type="entry name" value="Homeodomain-like"/>
    <property type="match status" value="1"/>
</dbReference>
<reference evidence="6 7" key="1">
    <citation type="submission" date="2018-06" db="EMBL/GenBank/DDBJ databases">
        <authorList>
            <consortium name="Pathogen Informatics"/>
            <person name="Doyle S."/>
        </authorList>
    </citation>
    <scope>NUCLEOTIDE SEQUENCE [LARGE SCALE GENOMIC DNA]</scope>
    <source>
        <strain evidence="6 7">NCTC13456</strain>
    </source>
</reference>
<proteinExistence type="predicted"/>
<dbReference type="RefSeq" id="WP_038336064.1">
    <property type="nucleotide sequence ID" value="NZ_JAIKTW010000031.1"/>
</dbReference>
<dbReference type="GO" id="GO:0003700">
    <property type="term" value="F:DNA-binding transcription factor activity"/>
    <property type="evidence" value="ECO:0007669"/>
    <property type="project" value="InterPro"/>
</dbReference>
<keyword evidence="3" id="KW-0804">Transcription</keyword>
<keyword evidence="1" id="KW-0805">Transcription regulation</keyword>
<dbReference type="InterPro" id="IPR011051">
    <property type="entry name" value="RmlC_Cupin_sf"/>
</dbReference>
<dbReference type="AlphaFoldDB" id="A0A376GH45"/>
<evidence type="ECO:0000313" key="7">
    <source>
        <dbReference type="Proteomes" id="UP000254737"/>
    </source>
</evidence>
<dbReference type="Proteomes" id="UP000267844">
    <property type="component" value="Unassembled WGS sequence"/>
</dbReference>
<evidence type="ECO:0000256" key="2">
    <source>
        <dbReference type="ARBA" id="ARBA00023125"/>
    </source>
</evidence>
<dbReference type="Pfam" id="PF02311">
    <property type="entry name" value="AraC_binding"/>
    <property type="match status" value="1"/>
</dbReference>
<dbReference type="GO" id="GO:0043565">
    <property type="term" value="F:sequence-specific DNA binding"/>
    <property type="evidence" value="ECO:0007669"/>
    <property type="project" value="InterPro"/>
</dbReference>
<evidence type="ECO:0000259" key="4">
    <source>
        <dbReference type="PROSITE" id="PS01124"/>
    </source>
</evidence>
<dbReference type="SMART" id="SM00342">
    <property type="entry name" value="HTH_ARAC"/>
    <property type="match status" value="1"/>
</dbReference>
<dbReference type="STRING" id="343874.GCA_000805695_01417"/>
<dbReference type="Gene3D" id="1.10.10.60">
    <property type="entry name" value="Homeodomain-like"/>
    <property type="match status" value="1"/>
</dbReference>
<name>A0A376GH45_9FLAO</name>
<protein>
    <submittedName>
        <fullName evidence="5">AraC family transcriptional regulator</fullName>
    </submittedName>
    <submittedName>
        <fullName evidence="6">HTH-type transcriptional repressor of iron proteins A</fullName>
    </submittedName>
</protein>
<accession>A0A376GH45</accession>
<dbReference type="InterPro" id="IPR014710">
    <property type="entry name" value="RmlC-like_jellyroll"/>
</dbReference>
<sequence length="270" mass="31889">MLFDQFFFNEVDKSKVHFYIQHAHLDTIGTRVHEHKKAQLLYAEGGIVHVFVNDKHWYLPARCFMWIPANTPHSILTNSKTGDLYNFYFKTEKEENDFYSITNIYYTNELLREMILYTKNWSGSISEKDPAKYDFVKAIRSILPEMESNKLPAFIQHPFPKDQKLIDIARFLMKNIEKNYTIDEVAQQFGLSTRTLSRKFKDNMGINYVRFLRALRITKSLELIAENKYNMYEIAMLVGYNSLSSFSNIFQKVSGIRPTEYAQLLHTKKQ</sequence>
<dbReference type="EMBL" id="UFXS01000001">
    <property type="protein sequence ID" value="STD59128.1"/>
    <property type="molecule type" value="Genomic_DNA"/>
</dbReference>
<dbReference type="InterPro" id="IPR003313">
    <property type="entry name" value="AraC-bd"/>
</dbReference>
<gene>
    <name evidence="6" type="primary">ripA</name>
    <name evidence="5" type="ORF">EGI89_04050</name>
    <name evidence="6" type="ORF">NCTC13456_02758</name>
</gene>
<evidence type="ECO:0000313" key="6">
    <source>
        <dbReference type="EMBL" id="STD59128.1"/>
    </source>
</evidence>
<evidence type="ECO:0000256" key="3">
    <source>
        <dbReference type="ARBA" id="ARBA00023163"/>
    </source>
</evidence>
<evidence type="ECO:0000313" key="5">
    <source>
        <dbReference type="EMBL" id="RRT93156.1"/>
    </source>
</evidence>
<dbReference type="InterPro" id="IPR009057">
    <property type="entry name" value="Homeodomain-like_sf"/>
</dbReference>
<organism evidence="6 7">
    <name type="scientific">Empedobacter falsenii</name>
    <dbReference type="NCBI Taxonomy" id="343874"/>
    <lineage>
        <taxon>Bacteria</taxon>
        <taxon>Pseudomonadati</taxon>
        <taxon>Bacteroidota</taxon>
        <taxon>Flavobacteriia</taxon>
        <taxon>Flavobacteriales</taxon>
        <taxon>Weeksellaceae</taxon>
        <taxon>Empedobacter</taxon>
    </lineage>
</organism>
<dbReference type="OrthoDB" id="1266582at2"/>
<dbReference type="EMBL" id="RHPO01000005">
    <property type="protein sequence ID" value="RRT93156.1"/>
    <property type="molecule type" value="Genomic_DNA"/>
</dbReference>
<evidence type="ECO:0000256" key="1">
    <source>
        <dbReference type="ARBA" id="ARBA00023015"/>
    </source>
</evidence>
<keyword evidence="2" id="KW-0238">DNA-binding</keyword>
<dbReference type="Gene3D" id="2.60.120.10">
    <property type="entry name" value="Jelly Rolls"/>
    <property type="match status" value="1"/>
</dbReference>
<reference evidence="5 8" key="2">
    <citation type="submission" date="2018-10" db="EMBL/GenBank/DDBJ databases">
        <title>Transmission dynamics of multidrug resistant bacteria on intensive care unit surfaces.</title>
        <authorList>
            <person name="D'Souza A.W."/>
            <person name="Potter R.F."/>
            <person name="Wallace M."/>
            <person name="Shupe A."/>
            <person name="Patel S."/>
            <person name="Sun S."/>
            <person name="Gul D."/>
            <person name="Kwon J.H."/>
            <person name="Andleeb S."/>
            <person name="Burnham C.-A.D."/>
            <person name="Dantas G."/>
        </authorList>
    </citation>
    <scope>NUCLEOTIDE SEQUENCE [LARGE SCALE GENOMIC DNA]</scope>
    <source>
        <strain evidence="5 8">WF_348</strain>
    </source>
</reference>
<dbReference type="PROSITE" id="PS01124">
    <property type="entry name" value="HTH_ARAC_FAMILY_2"/>
    <property type="match status" value="1"/>
</dbReference>
<dbReference type="Proteomes" id="UP000254737">
    <property type="component" value="Unassembled WGS sequence"/>
</dbReference>
<dbReference type="Pfam" id="PF12833">
    <property type="entry name" value="HTH_18"/>
    <property type="match status" value="1"/>
</dbReference>
<feature type="domain" description="HTH araC/xylS-type" evidence="4">
    <location>
        <begin position="166"/>
        <end position="264"/>
    </location>
</feature>
<dbReference type="PANTHER" id="PTHR11019:SF199">
    <property type="entry name" value="HTH-TYPE TRANSCRIPTIONAL REGULATOR NIMR"/>
    <property type="match status" value="1"/>
</dbReference>
<dbReference type="InterPro" id="IPR018060">
    <property type="entry name" value="HTH_AraC"/>
</dbReference>